<evidence type="ECO:0000313" key="2">
    <source>
        <dbReference type="EMBL" id="MET3694597.1"/>
    </source>
</evidence>
<name>A0ABV2LB86_9HYPH</name>
<keyword evidence="1" id="KW-1133">Transmembrane helix</keyword>
<gene>
    <name evidence="2" type="ORF">ABID43_004159</name>
</gene>
<comment type="caution">
    <text evidence="2">The sequence shown here is derived from an EMBL/GenBank/DDBJ whole genome shotgun (WGS) entry which is preliminary data.</text>
</comment>
<feature type="transmembrane region" description="Helical" evidence="1">
    <location>
        <begin position="66"/>
        <end position="84"/>
    </location>
</feature>
<organism evidence="2 3">
    <name type="scientific">Methylobacterium goesingense</name>
    <dbReference type="NCBI Taxonomy" id="243690"/>
    <lineage>
        <taxon>Bacteria</taxon>
        <taxon>Pseudomonadati</taxon>
        <taxon>Pseudomonadota</taxon>
        <taxon>Alphaproteobacteria</taxon>
        <taxon>Hyphomicrobiales</taxon>
        <taxon>Methylobacteriaceae</taxon>
        <taxon>Methylobacterium</taxon>
    </lineage>
</organism>
<protein>
    <submittedName>
        <fullName evidence="2">Uncharacterized protein</fullName>
    </submittedName>
</protein>
<keyword evidence="3" id="KW-1185">Reference proteome</keyword>
<dbReference type="RefSeq" id="WP_238279636.1">
    <property type="nucleotide sequence ID" value="NZ_BPQL01000062.1"/>
</dbReference>
<sequence>MGLMFAAGPGPFLALCVLITLGALGLQAFAHPGPVFFGACMLILPFVAWRVGRVRALGGGLDSKRLLIAGGLLFGAFMAYQVQWGTLGGVIHESQAESCRFYHLGEYGPTSRGTSWFLGCMDHLSKDEIRQGCTRLMYGTESRTWKLRLAC</sequence>
<reference evidence="2 3" key="1">
    <citation type="submission" date="2024-06" db="EMBL/GenBank/DDBJ databases">
        <title>Genomic Encyclopedia of Type Strains, Phase IV (KMG-IV): sequencing the most valuable type-strain genomes for metagenomic binning, comparative biology and taxonomic classification.</title>
        <authorList>
            <person name="Goeker M."/>
        </authorList>
    </citation>
    <scope>NUCLEOTIDE SEQUENCE [LARGE SCALE GENOMIC DNA]</scope>
    <source>
        <strain evidence="2 3">DSM 21331</strain>
    </source>
</reference>
<dbReference type="EMBL" id="JBEPMM010000016">
    <property type="protein sequence ID" value="MET3694597.1"/>
    <property type="molecule type" value="Genomic_DNA"/>
</dbReference>
<feature type="transmembrane region" description="Helical" evidence="1">
    <location>
        <begin position="35"/>
        <end position="54"/>
    </location>
</feature>
<evidence type="ECO:0000256" key="1">
    <source>
        <dbReference type="SAM" id="Phobius"/>
    </source>
</evidence>
<keyword evidence="1" id="KW-0812">Transmembrane</keyword>
<accession>A0ABV2LB86</accession>
<keyword evidence="1" id="KW-0472">Membrane</keyword>
<proteinExistence type="predicted"/>
<dbReference type="Proteomes" id="UP001549145">
    <property type="component" value="Unassembled WGS sequence"/>
</dbReference>
<evidence type="ECO:0000313" key="3">
    <source>
        <dbReference type="Proteomes" id="UP001549145"/>
    </source>
</evidence>